<gene>
    <name evidence="11" type="ORF">H9736_01260</name>
</gene>
<dbReference type="SUPFAM" id="SSF63882">
    <property type="entry name" value="MoeA N-terminal region -like"/>
    <property type="match status" value="1"/>
</dbReference>
<name>A0A9D2B6J1_9FIRM</name>
<dbReference type="GO" id="GO:0061599">
    <property type="term" value="F:molybdopterin molybdotransferase activity"/>
    <property type="evidence" value="ECO:0007669"/>
    <property type="project" value="UniProtKB-UniRule"/>
</dbReference>
<evidence type="ECO:0000259" key="10">
    <source>
        <dbReference type="SMART" id="SM00852"/>
    </source>
</evidence>
<dbReference type="FunFam" id="2.170.190.11:FF:000001">
    <property type="entry name" value="Molybdopterin molybdenumtransferase"/>
    <property type="match status" value="1"/>
</dbReference>
<evidence type="ECO:0000256" key="2">
    <source>
        <dbReference type="ARBA" id="ARBA00005046"/>
    </source>
</evidence>
<reference evidence="11" key="2">
    <citation type="submission" date="2021-04" db="EMBL/GenBank/DDBJ databases">
        <authorList>
            <person name="Gilroy R."/>
        </authorList>
    </citation>
    <scope>NUCLEOTIDE SEQUENCE</scope>
    <source>
        <strain evidence="11">CHK188-5543</strain>
    </source>
</reference>
<dbReference type="InterPro" id="IPR001453">
    <property type="entry name" value="MoaB/Mog_dom"/>
</dbReference>
<dbReference type="EMBL" id="DXES01000025">
    <property type="protein sequence ID" value="HIX64856.1"/>
    <property type="molecule type" value="Genomic_DNA"/>
</dbReference>
<dbReference type="GO" id="GO:0006777">
    <property type="term" value="P:Mo-molybdopterin cofactor biosynthetic process"/>
    <property type="evidence" value="ECO:0007669"/>
    <property type="project" value="UniProtKB-UniRule"/>
</dbReference>
<evidence type="ECO:0000256" key="6">
    <source>
        <dbReference type="ARBA" id="ARBA00022505"/>
    </source>
</evidence>
<keyword evidence="6 9" id="KW-0500">Molybdenum</keyword>
<dbReference type="Gene3D" id="2.40.340.10">
    <property type="entry name" value="MoeA, C-terminal, domain IV"/>
    <property type="match status" value="1"/>
</dbReference>
<dbReference type="PANTHER" id="PTHR10192">
    <property type="entry name" value="MOLYBDOPTERIN BIOSYNTHESIS PROTEIN"/>
    <property type="match status" value="1"/>
</dbReference>
<evidence type="ECO:0000256" key="4">
    <source>
        <dbReference type="ARBA" id="ARBA00013269"/>
    </source>
</evidence>
<comment type="caution">
    <text evidence="11">The sequence shown here is derived from an EMBL/GenBank/DDBJ whole genome shotgun (WGS) entry which is preliminary data.</text>
</comment>
<dbReference type="InterPro" id="IPR036135">
    <property type="entry name" value="MoeA_linker/N_sf"/>
</dbReference>
<dbReference type="InterPro" id="IPR038987">
    <property type="entry name" value="MoeA-like"/>
</dbReference>
<dbReference type="Pfam" id="PF03454">
    <property type="entry name" value="MoeA_C"/>
    <property type="match status" value="1"/>
</dbReference>
<dbReference type="InterPro" id="IPR005110">
    <property type="entry name" value="MoeA_linker/N"/>
</dbReference>
<dbReference type="SUPFAM" id="SSF53218">
    <property type="entry name" value="Molybdenum cofactor biosynthesis proteins"/>
    <property type="match status" value="1"/>
</dbReference>
<dbReference type="CDD" id="cd00887">
    <property type="entry name" value="MoeA"/>
    <property type="match status" value="1"/>
</dbReference>
<evidence type="ECO:0000256" key="5">
    <source>
        <dbReference type="ARBA" id="ARBA00021108"/>
    </source>
</evidence>
<keyword evidence="9" id="KW-0460">Magnesium</keyword>
<dbReference type="InterPro" id="IPR036425">
    <property type="entry name" value="MoaB/Mog-like_dom_sf"/>
</dbReference>
<dbReference type="Gene3D" id="3.90.105.10">
    <property type="entry name" value="Molybdopterin biosynthesis moea protein, domain 2"/>
    <property type="match status" value="1"/>
</dbReference>
<comment type="similarity">
    <text evidence="3 9">Belongs to the MoeA family.</text>
</comment>
<dbReference type="NCBIfam" id="NF045515">
    <property type="entry name" value="Glp_gephyrin"/>
    <property type="match status" value="1"/>
</dbReference>
<evidence type="ECO:0000256" key="3">
    <source>
        <dbReference type="ARBA" id="ARBA00010763"/>
    </source>
</evidence>
<feature type="domain" description="MoaB/Mog" evidence="10">
    <location>
        <begin position="182"/>
        <end position="320"/>
    </location>
</feature>
<evidence type="ECO:0000256" key="1">
    <source>
        <dbReference type="ARBA" id="ARBA00002901"/>
    </source>
</evidence>
<evidence type="ECO:0000313" key="11">
    <source>
        <dbReference type="EMBL" id="HIX64856.1"/>
    </source>
</evidence>
<dbReference type="InterPro" id="IPR005111">
    <property type="entry name" value="MoeA_C_domain_IV"/>
</dbReference>
<dbReference type="Pfam" id="PF00994">
    <property type="entry name" value="MoCF_biosynth"/>
    <property type="match status" value="1"/>
</dbReference>
<comment type="function">
    <text evidence="1 9">Catalyzes the insertion of molybdate into adenylated molybdopterin with the concomitant release of AMP.</text>
</comment>
<evidence type="ECO:0000256" key="9">
    <source>
        <dbReference type="RuleBase" id="RU365090"/>
    </source>
</evidence>
<accession>A0A9D2B6J1</accession>
<dbReference type="EC" id="2.10.1.1" evidence="4 9"/>
<evidence type="ECO:0000256" key="7">
    <source>
        <dbReference type="ARBA" id="ARBA00023150"/>
    </source>
</evidence>
<dbReference type="SMART" id="SM00852">
    <property type="entry name" value="MoCF_biosynth"/>
    <property type="match status" value="1"/>
</dbReference>
<keyword evidence="7 9" id="KW-0501">Molybdenum cofactor biosynthesis</keyword>
<reference evidence="11" key="1">
    <citation type="journal article" date="2021" name="PeerJ">
        <title>Extensive microbial diversity within the chicken gut microbiome revealed by metagenomics and culture.</title>
        <authorList>
            <person name="Gilroy R."/>
            <person name="Ravi A."/>
            <person name="Getino M."/>
            <person name="Pursley I."/>
            <person name="Horton D.L."/>
            <person name="Alikhan N.F."/>
            <person name="Baker D."/>
            <person name="Gharbi K."/>
            <person name="Hall N."/>
            <person name="Watson M."/>
            <person name="Adriaenssens E.M."/>
            <person name="Foster-Nyarko E."/>
            <person name="Jarju S."/>
            <person name="Secka A."/>
            <person name="Antonio M."/>
            <person name="Oren A."/>
            <person name="Chaudhuri R.R."/>
            <person name="La Ragione R."/>
            <person name="Hildebrand F."/>
            <person name="Pallen M.J."/>
        </authorList>
    </citation>
    <scope>NUCLEOTIDE SEQUENCE</scope>
    <source>
        <strain evidence="11">CHK188-5543</strain>
    </source>
</reference>
<sequence length="404" mass="42486">MLTKANHQQALELLLRQTTPVATEQLPLADCAGRILAQDFYAAYNVPPFDRSAYDGYAFRAADVSNASQEHPVTLRILGETAAGDPPFGPLQPGTAVKILTGAPIPPGADAVAAYETTRYTQAEVTVMAPALPGANIVTAGEDVAQGQLLAQAGSRIDVGLMGTLASQGVVCPKVFRLPQVGILSTGEEVVEPPEPLIPGKIWNTNRYAFTAAIRSVGCVPRYLGLVGDSAQQIAAHMEQGLKSCDVLISTGGVSVGDYDFTLEAMRLVGATPLISGLRIKPGMACAFAMRDGKLLCGLSGNPASAMTSFWTVLRPVLYKLAGCRSYLPAEITLTLAQPFPKASRQDRFLRGKLDLSDGIARFHIPQKQGNTQLSSAIGCDAIALIPAGSGPLQAGTQLKGFLL</sequence>
<dbReference type="SUPFAM" id="SSF63867">
    <property type="entry name" value="MoeA C-terminal domain-like"/>
    <property type="match status" value="1"/>
</dbReference>
<dbReference type="Gene3D" id="2.170.190.11">
    <property type="entry name" value="Molybdopterin biosynthesis moea protein, domain 3"/>
    <property type="match status" value="1"/>
</dbReference>
<organism evidence="11 12">
    <name type="scientific">Candidatus Anaerotruncus excrementipullorum</name>
    <dbReference type="NCBI Taxonomy" id="2838465"/>
    <lineage>
        <taxon>Bacteria</taxon>
        <taxon>Bacillati</taxon>
        <taxon>Bacillota</taxon>
        <taxon>Clostridia</taxon>
        <taxon>Eubacteriales</taxon>
        <taxon>Oscillospiraceae</taxon>
        <taxon>Anaerotruncus</taxon>
    </lineage>
</organism>
<dbReference type="NCBIfam" id="TIGR00177">
    <property type="entry name" value="molyb_syn"/>
    <property type="match status" value="1"/>
</dbReference>
<dbReference type="AlphaFoldDB" id="A0A9D2B6J1"/>
<comment type="pathway">
    <text evidence="2 9">Cofactor biosynthesis; molybdopterin biosynthesis.</text>
</comment>
<dbReference type="PANTHER" id="PTHR10192:SF5">
    <property type="entry name" value="GEPHYRIN"/>
    <property type="match status" value="1"/>
</dbReference>
<keyword evidence="9" id="KW-0808">Transferase</keyword>
<keyword evidence="9" id="KW-0479">Metal-binding</keyword>
<comment type="catalytic activity">
    <reaction evidence="8">
        <text>adenylyl-molybdopterin + molybdate = Mo-molybdopterin + AMP + H(+)</text>
        <dbReference type="Rhea" id="RHEA:35047"/>
        <dbReference type="ChEBI" id="CHEBI:15378"/>
        <dbReference type="ChEBI" id="CHEBI:36264"/>
        <dbReference type="ChEBI" id="CHEBI:62727"/>
        <dbReference type="ChEBI" id="CHEBI:71302"/>
        <dbReference type="ChEBI" id="CHEBI:456215"/>
        <dbReference type="EC" id="2.10.1.1"/>
    </reaction>
</comment>
<evidence type="ECO:0000256" key="8">
    <source>
        <dbReference type="ARBA" id="ARBA00047317"/>
    </source>
</evidence>
<dbReference type="InterPro" id="IPR036688">
    <property type="entry name" value="MoeA_C_domain_IV_sf"/>
</dbReference>
<proteinExistence type="inferred from homology"/>
<dbReference type="GO" id="GO:0046872">
    <property type="term" value="F:metal ion binding"/>
    <property type="evidence" value="ECO:0007669"/>
    <property type="project" value="UniProtKB-UniRule"/>
</dbReference>
<dbReference type="Proteomes" id="UP000886800">
    <property type="component" value="Unassembled WGS sequence"/>
</dbReference>
<comment type="cofactor">
    <cofactor evidence="9">
        <name>Mg(2+)</name>
        <dbReference type="ChEBI" id="CHEBI:18420"/>
    </cofactor>
</comment>
<dbReference type="Gene3D" id="3.40.980.10">
    <property type="entry name" value="MoaB/Mog-like domain"/>
    <property type="match status" value="1"/>
</dbReference>
<protein>
    <recommendedName>
        <fullName evidence="5 9">Molybdopterin molybdenumtransferase</fullName>
        <ecNumber evidence="4 9">2.10.1.1</ecNumber>
    </recommendedName>
</protein>
<evidence type="ECO:0000313" key="12">
    <source>
        <dbReference type="Proteomes" id="UP000886800"/>
    </source>
</evidence>
<dbReference type="Pfam" id="PF03453">
    <property type="entry name" value="MoeA_N"/>
    <property type="match status" value="1"/>
</dbReference>
<dbReference type="GO" id="GO:0005829">
    <property type="term" value="C:cytosol"/>
    <property type="evidence" value="ECO:0007669"/>
    <property type="project" value="TreeGrafter"/>
</dbReference>